<dbReference type="Gene3D" id="3.40.50.300">
    <property type="entry name" value="P-loop containing nucleotide triphosphate hydrolases"/>
    <property type="match status" value="1"/>
</dbReference>
<feature type="domain" description="Zona occludens toxin N-terminal" evidence="3">
    <location>
        <begin position="1"/>
        <end position="175"/>
    </location>
</feature>
<keyword evidence="5" id="KW-1185">Reference proteome</keyword>
<accession>A0A892ZL54</accession>
<dbReference type="Pfam" id="PF05707">
    <property type="entry name" value="Zot"/>
    <property type="match status" value="1"/>
</dbReference>
<keyword evidence="2" id="KW-1133">Transmembrane helix</keyword>
<dbReference type="EMBL" id="CP069798">
    <property type="protein sequence ID" value="QRQ82527.1"/>
    <property type="molecule type" value="Genomic_DNA"/>
</dbReference>
<proteinExistence type="predicted"/>
<dbReference type="SUPFAM" id="SSF52540">
    <property type="entry name" value="P-loop containing nucleoside triphosphate hydrolases"/>
    <property type="match status" value="1"/>
</dbReference>
<dbReference type="InterPro" id="IPR008900">
    <property type="entry name" value="Zot_N"/>
</dbReference>
<feature type="compositionally biased region" description="Low complexity" evidence="1">
    <location>
        <begin position="219"/>
        <end position="232"/>
    </location>
</feature>
<sequence>MISLLTGLPGIGKTSFMVWQLMTRKDLKNRPLYVKGITDLQIPHLTIPEGHGIEDMHFWLPKGAILVIDEAQHYFRGRPSGAAVPNYVRWLEEHRHRGVDIFVLTQHPRLIDIHLRSLIGEHRNISKTMLAGLLRQTYWQGCRNPESRADVSDGKNSVFFRKSKAFGLYKSSAQHTKIKGQSSLWVYSLPVLLMATAYGAYYVNARYDAMKQPERAIKPESQSQPQNENQPQQPAPGSYPMASQPQQEQPDNNLKPEEWRPSIDGKPWTAPIYNAHNRNIQTMPYPVGCVQNGNRCTCYTDQGTPIQGMDKGLCIDFVENGIYNPYKQPQQAVAAAVDTSVSAAASSGSVLMLDSKPRPDLMPPDFKSLQ</sequence>
<dbReference type="RefSeq" id="WP_230339811.1">
    <property type="nucleotide sequence ID" value="NZ_CP069798.1"/>
</dbReference>
<keyword evidence="2" id="KW-0472">Membrane</keyword>
<organism evidence="4 5">
    <name type="scientific">Paralysiella testudinis</name>
    <dbReference type="NCBI Taxonomy" id="2809020"/>
    <lineage>
        <taxon>Bacteria</taxon>
        <taxon>Pseudomonadati</taxon>
        <taxon>Pseudomonadota</taxon>
        <taxon>Betaproteobacteria</taxon>
        <taxon>Neisseriales</taxon>
        <taxon>Neisseriaceae</taxon>
        <taxon>Paralysiella</taxon>
    </lineage>
</organism>
<feature type="region of interest" description="Disordered" evidence="1">
    <location>
        <begin position="218"/>
        <end position="266"/>
    </location>
</feature>
<dbReference type="KEGG" id="ptes:JQU52_03770"/>
<dbReference type="AlphaFoldDB" id="A0A892ZL54"/>
<protein>
    <submittedName>
        <fullName evidence="4">Zonular occludens toxin family protein</fullName>
    </submittedName>
</protein>
<gene>
    <name evidence="4" type="ORF">JQU52_03770</name>
</gene>
<dbReference type="Proteomes" id="UP000653156">
    <property type="component" value="Chromosome"/>
</dbReference>
<evidence type="ECO:0000256" key="2">
    <source>
        <dbReference type="SAM" id="Phobius"/>
    </source>
</evidence>
<feature type="compositionally biased region" description="Basic and acidic residues" evidence="1">
    <location>
        <begin position="254"/>
        <end position="263"/>
    </location>
</feature>
<feature type="transmembrane region" description="Helical" evidence="2">
    <location>
        <begin position="184"/>
        <end position="203"/>
    </location>
</feature>
<evidence type="ECO:0000313" key="5">
    <source>
        <dbReference type="Proteomes" id="UP000653156"/>
    </source>
</evidence>
<evidence type="ECO:0000256" key="1">
    <source>
        <dbReference type="SAM" id="MobiDB-lite"/>
    </source>
</evidence>
<feature type="compositionally biased region" description="Polar residues" evidence="1">
    <location>
        <begin position="241"/>
        <end position="252"/>
    </location>
</feature>
<reference evidence="4" key="1">
    <citation type="submission" date="2021-02" db="EMBL/GenBank/DDBJ databases">
        <title>Neisseriaceae sp. 26B isolated from the cloaca of a Common Toad-headed Turtle (Mesoclemmys nasuta).</title>
        <authorList>
            <person name="Spergser J."/>
            <person name="Busse H.-J."/>
        </authorList>
    </citation>
    <scope>NUCLEOTIDE SEQUENCE</scope>
    <source>
        <strain evidence="4">26B</strain>
    </source>
</reference>
<evidence type="ECO:0000259" key="3">
    <source>
        <dbReference type="Pfam" id="PF05707"/>
    </source>
</evidence>
<keyword evidence="2" id="KW-0812">Transmembrane</keyword>
<name>A0A892ZL54_9NEIS</name>
<dbReference type="InterPro" id="IPR027417">
    <property type="entry name" value="P-loop_NTPase"/>
</dbReference>
<evidence type="ECO:0000313" key="4">
    <source>
        <dbReference type="EMBL" id="QRQ82527.1"/>
    </source>
</evidence>